<evidence type="ECO:0000313" key="2">
    <source>
        <dbReference type="Proteomes" id="UP000217790"/>
    </source>
</evidence>
<dbReference type="Proteomes" id="UP000217790">
    <property type="component" value="Unassembled WGS sequence"/>
</dbReference>
<protein>
    <submittedName>
        <fullName evidence="1">Uncharacterized protein</fullName>
    </submittedName>
</protein>
<proteinExistence type="predicted"/>
<dbReference type="OrthoDB" id="3022617at2759"/>
<dbReference type="EMBL" id="KZ293699">
    <property type="protein sequence ID" value="PBK84331.1"/>
    <property type="molecule type" value="Genomic_DNA"/>
</dbReference>
<accession>A0A2H3CMP4</accession>
<evidence type="ECO:0000313" key="1">
    <source>
        <dbReference type="EMBL" id="PBK84331.1"/>
    </source>
</evidence>
<dbReference type="InParanoid" id="A0A2H3CMP4"/>
<dbReference type="STRING" id="47427.A0A2H3CMP4"/>
<keyword evidence="2" id="KW-1185">Reference proteome</keyword>
<organism evidence="1 2">
    <name type="scientific">Armillaria gallica</name>
    <name type="common">Bulbous honey fungus</name>
    <name type="synonym">Armillaria bulbosa</name>
    <dbReference type="NCBI Taxonomy" id="47427"/>
    <lineage>
        <taxon>Eukaryota</taxon>
        <taxon>Fungi</taxon>
        <taxon>Dikarya</taxon>
        <taxon>Basidiomycota</taxon>
        <taxon>Agaricomycotina</taxon>
        <taxon>Agaricomycetes</taxon>
        <taxon>Agaricomycetidae</taxon>
        <taxon>Agaricales</taxon>
        <taxon>Marasmiineae</taxon>
        <taxon>Physalacriaceae</taxon>
        <taxon>Armillaria</taxon>
    </lineage>
</organism>
<sequence length="267" mass="30171">MPQTGVKHMSEESAPEFEVTGIYHWNLLDVIVSACQSTSFLDFHLKGFKEMWDPGNDKAPERVFGEVYTSDVYLAMEDEVQSMAPDPDGLETVVVPCMLIAALWPIYLLFARPTSGASHHLVYMPSVYAYLKYFEKPASPAILTFLKCELVHAIWAKLLSPEFMDAYVNGIVIFSDYPEKVLLASIKSMVKFLCPRCLATKEQAQEMGTVNDMKRHIKKVRVDTEVCCWIYEDGNVVDGKAVNDVLNSKSLSPTWVCWYSSLEEIPC</sequence>
<reference evidence="2" key="1">
    <citation type="journal article" date="2017" name="Nat. Ecol. Evol.">
        <title>Genome expansion and lineage-specific genetic innovations in the forest pathogenic fungi Armillaria.</title>
        <authorList>
            <person name="Sipos G."/>
            <person name="Prasanna A.N."/>
            <person name="Walter M.C."/>
            <person name="O'Connor E."/>
            <person name="Balint B."/>
            <person name="Krizsan K."/>
            <person name="Kiss B."/>
            <person name="Hess J."/>
            <person name="Varga T."/>
            <person name="Slot J."/>
            <person name="Riley R."/>
            <person name="Boka B."/>
            <person name="Rigling D."/>
            <person name="Barry K."/>
            <person name="Lee J."/>
            <person name="Mihaltcheva S."/>
            <person name="LaButti K."/>
            <person name="Lipzen A."/>
            <person name="Waldron R."/>
            <person name="Moloney N.M."/>
            <person name="Sperisen C."/>
            <person name="Kredics L."/>
            <person name="Vagvoelgyi C."/>
            <person name="Patrignani A."/>
            <person name="Fitzpatrick D."/>
            <person name="Nagy I."/>
            <person name="Doyle S."/>
            <person name="Anderson J.B."/>
            <person name="Grigoriev I.V."/>
            <person name="Gueldener U."/>
            <person name="Muensterkoetter M."/>
            <person name="Nagy L.G."/>
        </authorList>
    </citation>
    <scope>NUCLEOTIDE SEQUENCE [LARGE SCALE GENOMIC DNA]</scope>
    <source>
        <strain evidence="2">Ar21-2</strain>
    </source>
</reference>
<dbReference type="AlphaFoldDB" id="A0A2H3CMP4"/>
<gene>
    <name evidence="1" type="ORF">ARMGADRAFT_1048264</name>
</gene>
<name>A0A2H3CMP4_ARMGA</name>